<keyword evidence="1" id="KW-0732">Signal</keyword>
<proteinExistence type="predicted"/>
<feature type="chain" id="PRO_5046906781" evidence="1">
    <location>
        <begin position="23"/>
        <end position="161"/>
    </location>
</feature>
<reference evidence="2 3" key="1">
    <citation type="submission" date="2024-04" db="EMBL/GenBank/DDBJ databases">
        <title>Novel species of the genus Ideonella isolated from streams.</title>
        <authorList>
            <person name="Lu H."/>
        </authorList>
    </citation>
    <scope>NUCLEOTIDE SEQUENCE [LARGE SCALE GENOMIC DNA]</scope>
    <source>
        <strain evidence="2 3">LYT19W</strain>
    </source>
</reference>
<evidence type="ECO:0000313" key="3">
    <source>
        <dbReference type="Proteomes" id="UP001379945"/>
    </source>
</evidence>
<organism evidence="2 3">
    <name type="scientific">Ideonella margarita</name>
    <dbReference type="NCBI Taxonomy" id="2984191"/>
    <lineage>
        <taxon>Bacteria</taxon>
        <taxon>Pseudomonadati</taxon>
        <taxon>Pseudomonadota</taxon>
        <taxon>Betaproteobacteria</taxon>
        <taxon>Burkholderiales</taxon>
        <taxon>Sphaerotilaceae</taxon>
        <taxon>Ideonella</taxon>
    </lineage>
</organism>
<comment type="caution">
    <text evidence="2">The sequence shown here is derived from an EMBL/GenBank/DDBJ whole genome shotgun (WGS) entry which is preliminary data.</text>
</comment>
<gene>
    <name evidence="2" type="ORF">AACH00_07960</name>
</gene>
<name>A0ABU9C335_9BURK</name>
<dbReference type="Proteomes" id="UP001379945">
    <property type="component" value="Unassembled WGS sequence"/>
</dbReference>
<accession>A0ABU9C335</accession>
<sequence>MSAAPSLHRWLFLLMPLTAALAGLPGCSELGNDTGQISQRIGELARQPDTRSIRLASLTTFGWDRFYVFAPGTPRAAICEFIQANRNQCGRILRYEAVPATHTALVFALGNQLTHTELHALANGQLDLPPSPQGYLKEQAVFKVRRQLAGDGPGALILELQ</sequence>
<protein>
    <submittedName>
        <fullName evidence="2">Uncharacterized protein</fullName>
    </submittedName>
</protein>
<evidence type="ECO:0000313" key="2">
    <source>
        <dbReference type="EMBL" id="MEK8046272.1"/>
    </source>
</evidence>
<dbReference type="EMBL" id="JBBUTI010000005">
    <property type="protein sequence ID" value="MEK8046272.1"/>
    <property type="molecule type" value="Genomic_DNA"/>
</dbReference>
<feature type="signal peptide" evidence="1">
    <location>
        <begin position="1"/>
        <end position="22"/>
    </location>
</feature>
<dbReference type="RefSeq" id="WP_341398560.1">
    <property type="nucleotide sequence ID" value="NZ_JBBUTI010000005.1"/>
</dbReference>
<keyword evidence="3" id="KW-1185">Reference proteome</keyword>
<evidence type="ECO:0000256" key="1">
    <source>
        <dbReference type="SAM" id="SignalP"/>
    </source>
</evidence>